<feature type="chain" id="PRO_5026796381" evidence="2">
    <location>
        <begin position="22"/>
        <end position="389"/>
    </location>
</feature>
<dbReference type="Gene3D" id="2.60.40.10">
    <property type="entry name" value="Immunoglobulins"/>
    <property type="match status" value="1"/>
</dbReference>
<keyword evidence="1 2" id="KW-0732">Signal</keyword>
<dbReference type="RefSeq" id="WP_151668388.1">
    <property type="nucleotide sequence ID" value="NZ_WBVO01000014.1"/>
</dbReference>
<dbReference type="CDD" id="cd00146">
    <property type="entry name" value="PKD"/>
    <property type="match status" value="1"/>
</dbReference>
<dbReference type="SUPFAM" id="SSF49299">
    <property type="entry name" value="PKD domain"/>
    <property type="match status" value="1"/>
</dbReference>
<evidence type="ECO:0000256" key="2">
    <source>
        <dbReference type="SAM" id="SignalP"/>
    </source>
</evidence>
<dbReference type="PROSITE" id="PS50093">
    <property type="entry name" value="PKD"/>
    <property type="match status" value="1"/>
</dbReference>
<dbReference type="Pfam" id="PF18962">
    <property type="entry name" value="Por_Secre_tail"/>
    <property type="match status" value="1"/>
</dbReference>
<sequence>MKKTIILTLFFLLGVALSAQDSVHVSIRLEHPNSAPIGDYTVQVNDIGIDTNHTQGVFTWTDVNGEKTMDIMPMTTIGYIVVKAVDCQSNFYTSDTVFYNATSGKDTLNANLVLPCVDTCVGNAQVTQDNPNTFTFHYYGTGQWRPGSYVWNFSNHYSSSSDSVTRTFYSSPVYATLINKGCVIASDTLVVSVGNTGFGTAEFIVDTVNSFGGQVVLWNTSIDTSGSRADSSAFFWNFGDGNTSNLKFPTHQYSSGGPFQVSLTHSMYKNGFLVFEDTHVDTLGMDSTGQIIYKNGFLLRVLDPNGFSLEELTPDLVRIYPQPAGEWIQIEADREINSVELVDLNGRMLKKWTPNDSSVRLDVSSEMTGYYLVRIETESGIVVKKCILR</sequence>
<feature type="domain" description="PKD" evidence="3">
    <location>
        <begin position="230"/>
        <end position="264"/>
    </location>
</feature>
<organism evidence="4 5">
    <name type="scientific">Phaeocystidibacter luteus</name>
    <dbReference type="NCBI Taxonomy" id="911197"/>
    <lineage>
        <taxon>Bacteria</taxon>
        <taxon>Pseudomonadati</taxon>
        <taxon>Bacteroidota</taxon>
        <taxon>Flavobacteriia</taxon>
        <taxon>Flavobacteriales</taxon>
        <taxon>Phaeocystidibacteraceae</taxon>
        <taxon>Phaeocystidibacter</taxon>
    </lineage>
</organism>
<dbReference type="NCBIfam" id="TIGR04183">
    <property type="entry name" value="Por_Secre_tail"/>
    <property type="match status" value="1"/>
</dbReference>
<dbReference type="OrthoDB" id="7443339at2"/>
<dbReference type="EMBL" id="WBVO01000014">
    <property type="protein sequence ID" value="KAB2805455.1"/>
    <property type="molecule type" value="Genomic_DNA"/>
</dbReference>
<comment type="caution">
    <text evidence="4">The sequence shown here is derived from an EMBL/GenBank/DDBJ whole genome shotgun (WGS) entry which is preliminary data.</text>
</comment>
<dbReference type="InterPro" id="IPR035986">
    <property type="entry name" value="PKD_dom_sf"/>
</dbReference>
<proteinExistence type="predicted"/>
<evidence type="ECO:0000256" key="1">
    <source>
        <dbReference type="ARBA" id="ARBA00022729"/>
    </source>
</evidence>
<dbReference type="InterPro" id="IPR000601">
    <property type="entry name" value="PKD_dom"/>
</dbReference>
<feature type="signal peptide" evidence="2">
    <location>
        <begin position="1"/>
        <end position="21"/>
    </location>
</feature>
<evidence type="ECO:0000313" key="5">
    <source>
        <dbReference type="Proteomes" id="UP000468650"/>
    </source>
</evidence>
<evidence type="ECO:0000259" key="3">
    <source>
        <dbReference type="PROSITE" id="PS50093"/>
    </source>
</evidence>
<evidence type="ECO:0000313" key="4">
    <source>
        <dbReference type="EMBL" id="KAB2805455.1"/>
    </source>
</evidence>
<dbReference type="InterPro" id="IPR026444">
    <property type="entry name" value="Secre_tail"/>
</dbReference>
<name>A0A6N6REZ7_9FLAO</name>
<dbReference type="Pfam" id="PF18911">
    <property type="entry name" value="PKD_4"/>
    <property type="match status" value="1"/>
</dbReference>
<reference evidence="4 5" key="1">
    <citation type="submission" date="2019-09" db="EMBL/GenBank/DDBJ databases">
        <title>Genomes of family Cryomorphaceae.</title>
        <authorList>
            <person name="Bowman J.P."/>
        </authorList>
    </citation>
    <scope>NUCLEOTIDE SEQUENCE [LARGE SCALE GENOMIC DNA]</scope>
    <source>
        <strain evidence="4 5">LMG 25704</strain>
    </source>
</reference>
<dbReference type="Proteomes" id="UP000468650">
    <property type="component" value="Unassembled WGS sequence"/>
</dbReference>
<keyword evidence="5" id="KW-1185">Reference proteome</keyword>
<dbReference type="InterPro" id="IPR013783">
    <property type="entry name" value="Ig-like_fold"/>
</dbReference>
<accession>A0A6N6REZ7</accession>
<protein>
    <submittedName>
        <fullName evidence="4">T9SS type A sorting domain-containing protein</fullName>
    </submittedName>
</protein>
<dbReference type="AlphaFoldDB" id="A0A6N6REZ7"/>
<gene>
    <name evidence="4" type="ORF">F8C67_13465</name>
</gene>